<dbReference type="InterPro" id="IPR027417">
    <property type="entry name" value="P-loop_NTPase"/>
</dbReference>
<dbReference type="InterPro" id="IPR041685">
    <property type="entry name" value="AAA_GajA/Old/RecF-like"/>
</dbReference>
<feature type="domain" description="Endonuclease GajA/Old nuclease/RecF-like AAA" evidence="1">
    <location>
        <begin position="1"/>
        <end position="397"/>
    </location>
</feature>
<dbReference type="SUPFAM" id="SSF52540">
    <property type="entry name" value="P-loop containing nucleoside triphosphate hydrolases"/>
    <property type="match status" value="1"/>
</dbReference>
<dbReference type="EMBL" id="LT634361">
    <property type="protein sequence ID" value="SFZ80255.1"/>
    <property type="molecule type" value="Genomic_DNA"/>
</dbReference>
<evidence type="ECO:0000313" key="4">
    <source>
        <dbReference type="Proteomes" id="UP000231564"/>
    </source>
</evidence>
<feature type="domain" description="OLD protein-like TOPRIM" evidence="2">
    <location>
        <begin position="454"/>
        <end position="518"/>
    </location>
</feature>
<dbReference type="Pfam" id="PF13175">
    <property type="entry name" value="AAA_15"/>
    <property type="match status" value="1"/>
</dbReference>
<evidence type="ECO:0000259" key="1">
    <source>
        <dbReference type="Pfam" id="PF13175"/>
    </source>
</evidence>
<dbReference type="AlphaFoldDB" id="A0A2H1E6J9"/>
<dbReference type="InterPro" id="IPR034139">
    <property type="entry name" value="TOPRIM_OLD"/>
</dbReference>
<dbReference type="Pfam" id="PF20469">
    <property type="entry name" value="OLD-like_TOPRIM"/>
    <property type="match status" value="1"/>
</dbReference>
<proteinExistence type="predicted"/>
<sequence>MRIKNIKVKCFRLLADVSIDLEDDITLIIGRNNTGKTSLFEVIKIFTSGEDSLSFEDFSQSSYPLFKELYIDFKKTLELEIDEETKEAIEKDIIERFPKIQLQIEFIYDKENDLLVELKEFITDLDEKRNDACSLLSFEPHNSLGLLKAFHNRETRETTLISYLKENIKNHYRLKCYAKDILSDYLREIEIGYKDKLRKIVSFEDIKALRVLDDKKSDRNKTLALGFSKYYNERDKTDTNVTAVEKSLTEISKDLKAKYNAVLQQIIKELKSFGASTPIAIPPISIESEFDSESVIKNNIKYYYKQDEIDLPESYNGLGYSNLIYMILELASFIERFKNAKEEKVSEFLTVLIEEPEAHMHPQMQQVFISQIKGLIEKASKLKIYVQLIITSHSSHILSEAGIDSEKGFKRIRYFNKLEKEVEVKDFNILKISNKKLTARFLKQYLTLHKSDLFFSDKVILVEGTTERMLMPQFIKKSAPKLATQYITVLEVGGAYTHKFKEILEFLNLQTLVITDIDSIDAKTGERCAVNNGINGEKTSNHTLKDWIPAKETIKELIEVKNKDKISSNIIRVAYQTEENGITARSFEEAFINSNLSLLKSKYINEKGQEKKVKNLFSFSKVKKIEDLTSATPYELAPISSSSKTNFAFDVMSFPEEIGEWRVPVYISEGLEWLEKSIKKNKEEVITITKT</sequence>
<name>A0A2H1E6J9_9FLAO</name>
<dbReference type="Proteomes" id="UP000231564">
    <property type="component" value="Chromosome MARIT"/>
</dbReference>
<dbReference type="KEGG" id="tmar:MARIT_0347"/>
<dbReference type="PANTHER" id="PTHR43581">
    <property type="entry name" value="ATP/GTP PHOSPHATASE"/>
    <property type="match status" value="1"/>
</dbReference>
<dbReference type="CDD" id="cd01026">
    <property type="entry name" value="TOPRIM_OLD"/>
    <property type="match status" value="1"/>
</dbReference>
<dbReference type="PANTHER" id="PTHR43581:SF4">
    <property type="entry name" value="ATP_GTP PHOSPHATASE"/>
    <property type="match status" value="1"/>
</dbReference>
<reference evidence="3 4" key="1">
    <citation type="submission" date="2016-11" db="EMBL/GenBank/DDBJ databases">
        <authorList>
            <person name="Jaros S."/>
            <person name="Januszkiewicz K."/>
            <person name="Wedrychowicz H."/>
        </authorList>
    </citation>
    <scope>NUCLEOTIDE SEQUENCE [LARGE SCALE GENOMIC DNA]</scope>
    <source>
        <strain evidence="3">NCIMB 2154T</strain>
    </source>
</reference>
<dbReference type="GeneID" id="47721952"/>
<evidence type="ECO:0000313" key="3">
    <source>
        <dbReference type="EMBL" id="SFZ80255.1"/>
    </source>
</evidence>
<evidence type="ECO:0000259" key="2">
    <source>
        <dbReference type="Pfam" id="PF20469"/>
    </source>
</evidence>
<accession>A0A2H1E6J9</accession>
<dbReference type="Gene3D" id="3.40.50.300">
    <property type="entry name" value="P-loop containing nucleotide triphosphate hydrolases"/>
    <property type="match status" value="1"/>
</dbReference>
<dbReference type="RefSeq" id="WP_100210590.1">
    <property type="nucleotide sequence ID" value="NZ_CP138495.1"/>
</dbReference>
<dbReference type="OrthoDB" id="9792800at2"/>
<dbReference type="InterPro" id="IPR051396">
    <property type="entry name" value="Bact_Antivir_Def_Nuclease"/>
</dbReference>
<organism evidence="3 4">
    <name type="scientific">Tenacibaculum maritimum NCIMB 2154</name>
    <dbReference type="NCBI Taxonomy" id="1349785"/>
    <lineage>
        <taxon>Bacteria</taxon>
        <taxon>Pseudomonadati</taxon>
        <taxon>Bacteroidota</taxon>
        <taxon>Flavobacteriia</taxon>
        <taxon>Flavobacteriales</taxon>
        <taxon>Flavobacteriaceae</taxon>
        <taxon>Tenacibaculum</taxon>
    </lineage>
</organism>
<keyword evidence="4" id="KW-1185">Reference proteome</keyword>
<protein>
    <submittedName>
        <fullName evidence="3">Uncharacterized protein</fullName>
    </submittedName>
</protein>
<gene>
    <name evidence="3" type="ORF">MARIT_0347</name>
</gene>